<feature type="compositionally biased region" description="Low complexity" evidence="6">
    <location>
        <begin position="37"/>
        <end position="61"/>
    </location>
</feature>
<dbReference type="PROSITE" id="PS50118">
    <property type="entry name" value="HMG_BOX_2"/>
    <property type="match status" value="1"/>
</dbReference>
<feature type="region of interest" description="Disordered" evidence="6">
    <location>
        <begin position="159"/>
        <end position="209"/>
    </location>
</feature>
<accession>A0A815DR03</accession>
<dbReference type="Proteomes" id="UP000663845">
    <property type="component" value="Unassembled WGS sequence"/>
</dbReference>
<evidence type="ECO:0000259" key="7">
    <source>
        <dbReference type="PROSITE" id="PS50118"/>
    </source>
</evidence>
<keyword evidence="1" id="KW-0805">Transcription regulation</keyword>
<evidence type="ECO:0000256" key="5">
    <source>
        <dbReference type="PROSITE-ProRule" id="PRU00267"/>
    </source>
</evidence>
<name>A0A815DR03_9BILA</name>
<dbReference type="Pfam" id="PF00505">
    <property type="entry name" value="HMG_box"/>
    <property type="match status" value="1"/>
</dbReference>
<feature type="compositionally biased region" description="Acidic residues" evidence="6">
    <location>
        <begin position="181"/>
        <end position="194"/>
    </location>
</feature>
<proteinExistence type="predicted"/>
<evidence type="ECO:0000256" key="6">
    <source>
        <dbReference type="SAM" id="MobiDB-lite"/>
    </source>
</evidence>
<dbReference type="FunFam" id="1.10.30.10:FF:000003">
    <property type="entry name" value="Putative transcription factor SOX-6"/>
    <property type="match status" value="1"/>
</dbReference>
<evidence type="ECO:0000256" key="2">
    <source>
        <dbReference type="ARBA" id="ARBA00023125"/>
    </source>
</evidence>
<evidence type="ECO:0000256" key="3">
    <source>
        <dbReference type="ARBA" id="ARBA00023163"/>
    </source>
</evidence>
<evidence type="ECO:0000256" key="1">
    <source>
        <dbReference type="ARBA" id="ARBA00023015"/>
    </source>
</evidence>
<feature type="region of interest" description="Disordered" evidence="6">
    <location>
        <begin position="13"/>
        <end position="61"/>
    </location>
</feature>
<dbReference type="GO" id="GO:0045165">
    <property type="term" value="P:cell fate commitment"/>
    <property type="evidence" value="ECO:0007669"/>
    <property type="project" value="TreeGrafter"/>
</dbReference>
<keyword evidence="2 5" id="KW-0238">DNA-binding</keyword>
<dbReference type="GO" id="GO:0000981">
    <property type="term" value="F:DNA-binding transcription factor activity, RNA polymerase II-specific"/>
    <property type="evidence" value="ECO:0007669"/>
    <property type="project" value="TreeGrafter"/>
</dbReference>
<dbReference type="InterPro" id="IPR036910">
    <property type="entry name" value="HMG_box_dom_sf"/>
</dbReference>
<dbReference type="Gene3D" id="1.10.30.10">
    <property type="entry name" value="High mobility group box domain"/>
    <property type="match status" value="1"/>
</dbReference>
<dbReference type="PANTHER" id="PTHR45789:SF2">
    <property type="entry name" value="FI18025P1"/>
    <property type="match status" value="1"/>
</dbReference>
<dbReference type="SMART" id="SM00398">
    <property type="entry name" value="HMG"/>
    <property type="match status" value="1"/>
</dbReference>
<dbReference type="GO" id="GO:0005634">
    <property type="term" value="C:nucleus"/>
    <property type="evidence" value="ECO:0007669"/>
    <property type="project" value="UniProtKB-UniRule"/>
</dbReference>
<evidence type="ECO:0000256" key="4">
    <source>
        <dbReference type="ARBA" id="ARBA00023242"/>
    </source>
</evidence>
<keyword evidence="3" id="KW-0804">Transcription</keyword>
<organism evidence="8 9">
    <name type="scientific">Adineta steineri</name>
    <dbReference type="NCBI Taxonomy" id="433720"/>
    <lineage>
        <taxon>Eukaryota</taxon>
        <taxon>Metazoa</taxon>
        <taxon>Spiralia</taxon>
        <taxon>Gnathifera</taxon>
        <taxon>Rotifera</taxon>
        <taxon>Eurotatoria</taxon>
        <taxon>Bdelloidea</taxon>
        <taxon>Adinetida</taxon>
        <taxon>Adinetidae</taxon>
        <taxon>Adineta</taxon>
    </lineage>
</organism>
<dbReference type="PANTHER" id="PTHR45789">
    <property type="entry name" value="FI18025P1"/>
    <property type="match status" value="1"/>
</dbReference>
<feature type="domain" description="HMG box" evidence="7">
    <location>
        <begin position="64"/>
        <end position="132"/>
    </location>
</feature>
<reference evidence="8" key="1">
    <citation type="submission" date="2021-02" db="EMBL/GenBank/DDBJ databases">
        <authorList>
            <person name="Nowell W R."/>
        </authorList>
    </citation>
    <scope>NUCLEOTIDE SEQUENCE</scope>
</reference>
<feature type="DNA-binding region" description="HMG box" evidence="5">
    <location>
        <begin position="64"/>
        <end position="132"/>
    </location>
</feature>
<evidence type="ECO:0000313" key="8">
    <source>
        <dbReference type="EMBL" id="CAF1304466.1"/>
    </source>
</evidence>
<keyword evidence="4 5" id="KW-0539">Nucleus</keyword>
<dbReference type="CDD" id="cd22042">
    <property type="entry name" value="HMG-box_EGL13-like"/>
    <property type="match status" value="1"/>
</dbReference>
<dbReference type="InterPro" id="IPR051356">
    <property type="entry name" value="SOX/SOX-like_TF"/>
</dbReference>
<dbReference type="AlphaFoldDB" id="A0A815DR03"/>
<dbReference type="GO" id="GO:0000978">
    <property type="term" value="F:RNA polymerase II cis-regulatory region sequence-specific DNA binding"/>
    <property type="evidence" value="ECO:0007669"/>
    <property type="project" value="TreeGrafter"/>
</dbReference>
<protein>
    <recommendedName>
        <fullName evidence="7">HMG box domain-containing protein</fullName>
    </recommendedName>
</protein>
<dbReference type="SUPFAM" id="SSF47095">
    <property type="entry name" value="HMG-box"/>
    <property type="match status" value="1"/>
</dbReference>
<comment type="caution">
    <text evidence="8">The sequence shown here is derived from an EMBL/GenBank/DDBJ whole genome shotgun (WGS) entry which is preliminary data.</text>
</comment>
<dbReference type="InterPro" id="IPR009071">
    <property type="entry name" value="HMG_box_dom"/>
</dbReference>
<evidence type="ECO:0000313" key="9">
    <source>
        <dbReference type="Proteomes" id="UP000663845"/>
    </source>
</evidence>
<gene>
    <name evidence="8" type="ORF">JYZ213_LOCUS32503</name>
</gene>
<sequence>MIVHNRECLSVATLTRHGGNNRKDRNHHHHNRHSPPNSLSILTSNNETNSTNTTSSSTSSIDHIKRPMNAFMVWAREERRKILKACPDMHNSSISKILGARWKAMSNEEKQPYYEEQSRLSKVHMEKYPDYRYRPRPKRTCVIDGKKMRWSEYKQMLKQRKHSPFDDQLSPEGGQYLNLKDDDDEDEVVDDECSTDGSDHSPKALVFAD</sequence>
<dbReference type="EMBL" id="CAJNOG010000580">
    <property type="protein sequence ID" value="CAF1304466.1"/>
    <property type="molecule type" value="Genomic_DNA"/>
</dbReference>
<feature type="compositionally biased region" description="Basic residues" evidence="6">
    <location>
        <begin position="24"/>
        <end position="33"/>
    </location>
</feature>